<gene>
    <name evidence="1" type="ORF">MEDL_7751</name>
</gene>
<dbReference type="OrthoDB" id="10067762at2759"/>
<comment type="caution">
    <text evidence="1">The sequence shown here is derived from an EMBL/GenBank/DDBJ whole genome shotgun (WGS) entry which is preliminary data.</text>
</comment>
<dbReference type="PANTHER" id="PTHR47331">
    <property type="entry name" value="PHD-TYPE DOMAIN-CONTAINING PROTEIN"/>
    <property type="match status" value="1"/>
</dbReference>
<evidence type="ECO:0000313" key="1">
    <source>
        <dbReference type="EMBL" id="CAG2192601.1"/>
    </source>
</evidence>
<keyword evidence="2" id="KW-1185">Reference proteome</keyword>
<dbReference type="Proteomes" id="UP000683360">
    <property type="component" value="Unassembled WGS sequence"/>
</dbReference>
<reference evidence="1" key="1">
    <citation type="submission" date="2021-03" db="EMBL/GenBank/DDBJ databases">
        <authorList>
            <person name="Bekaert M."/>
        </authorList>
    </citation>
    <scope>NUCLEOTIDE SEQUENCE</scope>
</reference>
<dbReference type="InterPro" id="IPR008042">
    <property type="entry name" value="Retrotrans_Pao"/>
</dbReference>
<dbReference type="PANTHER" id="PTHR47331:SF1">
    <property type="entry name" value="GAG-LIKE PROTEIN"/>
    <property type="match status" value="1"/>
</dbReference>
<sequence>MILQELCRLRLDWDDPIPPKLESLFSLWFQDLHELSDFKVDRCFRPEKNGEIKNAQLHHFSDASESGYGTVTYLRLENTFDEIHCSFVMGKARVTPLKTITVPRLELTAATVAVRTNKMLLNELEIPIDRSIFWTDCMSVLRYILNEDARFQTFVTNRLAVIHEGSFTDNWRYVNTKLNPADHASRGLTSSEMKKNVIGSLHLTFYGKMKTVGRSHLQKIMEQYVQTTLKLNKQLCEQSLKLKLRITILWESRNSLRISHLGCR</sequence>
<organism evidence="1 2">
    <name type="scientific">Mytilus edulis</name>
    <name type="common">Blue mussel</name>
    <dbReference type="NCBI Taxonomy" id="6550"/>
    <lineage>
        <taxon>Eukaryota</taxon>
        <taxon>Metazoa</taxon>
        <taxon>Spiralia</taxon>
        <taxon>Lophotrochozoa</taxon>
        <taxon>Mollusca</taxon>
        <taxon>Bivalvia</taxon>
        <taxon>Autobranchia</taxon>
        <taxon>Pteriomorphia</taxon>
        <taxon>Mytilida</taxon>
        <taxon>Mytiloidea</taxon>
        <taxon>Mytilidae</taxon>
        <taxon>Mytilinae</taxon>
        <taxon>Mytilus</taxon>
    </lineage>
</organism>
<dbReference type="EMBL" id="CAJPWZ010000417">
    <property type="protein sequence ID" value="CAG2192601.1"/>
    <property type="molecule type" value="Genomic_DNA"/>
</dbReference>
<name>A0A8S3QB85_MYTED</name>
<evidence type="ECO:0000313" key="2">
    <source>
        <dbReference type="Proteomes" id="UP000683360"/>
    </source>
</evidence>
<accession>A0A8S3QB85</accession>
<protein>
    <submittedName>
        <fullName evidence="1">Uncharacterized protein</fullName>
    </submittedName>
</protein>
<proteinExistence type="predicted"/>
<dbReference type="Pfam" id="PF05380">
    <property type="entry name" value="Peptidase_A17"/>
    <property type="match status" value="1"/>
</dbReference>
<dbReference type="AlphaFoldDB" id="A0A8S3QB85"/>